<name>A0A0U1RHV1_NEIMA</name>
<dbReference type="Proteomes" id="UP000000626">
    <property type="component" value="Chromosome"/>
</dbReference>
<evidence type="ECO:0000313" key="2">
    <source>
        <dbReference type="Proteomes" id="UP000000626"/>
    </source>
</evidence>
<sequence length="154" mass="17617">MIEMSKDYRNDLYDVYVSYPPQVDRGLIRECLKENLGEEKAEGLIESLDSKPQVLVEEKCTWAKREELHDYFSYLGLDIITRRYMELETVVPPEEGEGEGEGADGEMPEYLELHGGREDDISAPSQPELPTRNIKPLLFGLLIAFLGYLLGKIF</sequence>
<reference evidence="1 2" key="1">
    <citation type="journal article" date="2000" name="Nature">
        <title>Complete DNA sequence of a serogroup A strain of Neisseria meningitidis Z2491.</title>
        <authorList>
            <person name="Parkhill J."/>
            <person name="Achtman M."/>
            <person name="James K.D."/>
            <person name="Bentley S.D."/>
            <person name="Churcher C."/>
            <person name="Klee S.R."/>
            <person name="Morelli G."/>
            <person name="Basham D."/>
            <person name="Brown D."/>
            <person name="Chillingworth T."/>
            <person name="Davies R.M."/>
            <person name="Davis P."/>
            <person name="Devlin K."/>
            <person name="Feltwell T."/>
            <person name="Hamlin N."/>
            <person name="Holroyd S."/>
            <person name="Jagels K."/>
            <person name="Leather S."/>
            <person name="Moule S."/>
            <person name="Mungall K."/>
            <person name="Quail M.A."/>
            <person name="Rajandream M.A."/>
            <person name="Rutherford K.M."/>
            <person name="Simmonds M."/>
            <person name="Skelton J."/>
            <person name="Whitehead S."/>
            <person name="Spratt B.G."/>
            <person name="Barrell B.G."/>
        </authorList>
    </citation>
    <scope>NUCLEOTIDE SEQUENCE [LARGE SCALE GENOMIC DNA]</scope>
    <source>
        <strain evidence="2">DSM 15465 / Z2491</strain>
    </source>
</reference>
<dbReference type="AlphaFoldDB" id="A0A0U1RHV1"/>
<dbReference type="EMBL" id="AL157959">
    <property type="protein sequence ID" value="CAM07992.1"/>
    <property type="molecule type" value="Genomic_DNA"/>
</dbReference>
<evidence type="ECO:0000313" key="1">
    <source>
        <dbReference type="EMBL" id="CAM07992.1"/>
    </source>
</evidence>
<proteinExistence type="predicted"/>
<dbReference type="RefSeq" id="WP_002247170.1">
    <property type="nucleotide sequence ID" value="NC_003116.1"/>
</dbReference>
<dbReference type="GeneID" id="93386627"/>
<organism evidence="1 2">
    <name type="scientific">Neisseria meningitidis serogroup A / serotype 4A (strain DSM 15465 / Z2491)</name>
    <dbReference type="NCBI Taxonomy" id="122587"/>
    <lineage>
        <taxon>Bacteria</taxon>
        <taxon>Pseudomonadati</taxon>
        <taxon>Pseudomonadota</taxon>
        <taxon>Betaproteobacteria</taxon>
        <taxon>Neisseriales</taxon>
        <taxon>Neisseriaceae</taxon>
        <taxon>Neisseria</taxon>
    </lineage>
</organism>
<gene>
    <name evidence="1" type="ordered locus">NMA0740</name>
</gene>
<dbReference type="HOGENOM" id="CLU_115825_0_0_4"/>
<accession>A0A0U1RHV1</accession>
<dbReference type="KEGG" id="nma:NMA0740"/>
<dbReference type="EnsemblBacteria" id="CAM07992">
    <property type="protein sequence ID" value="CAM07992"/>
    <property type="gene ID" value="NMA0740"/>
</dbReference>
<protein>
    <submittedName>
        <fullName evidence="1">Uncharacterized protein</fullName>
    </submittedName>
</protein>